<keyword evidence="1" id="KW-0143">Chaperone</keyword>
<feature type="domain" description="J" evidence="2">
    <location>
        <begin position="39"/>
        <end position="102"/>
    </location>
</feature>
<accession>A0A0F9CH19</accession>
<dbReference type="SMART" id="SM00271">
    <property type="entry name" value="DnaJ"/>
    <property type="match status" value="1"/>
</dbReference>
<evidence type="ECO:0000313" key="3">
    <source>
        <dbReference type="EMBL" id="KKL48623.1"/>
    </source>
</evidence>
<protein>
    <recommendedName>
        <fullName evidence="2">J domain-containing protein</fullName>
    </recommendedName>
</protein>
<dbReference type="GO" id="GO:0036503">
    <property type="term" value="P:ERAD pathway"/>
    <property type="evidence" value="ECO:0007669"/>
    <property type="project" value="TreeGrafter"/>
</dbReference>
<dbReference type="GO" id="GO:0051787">
    <property type="term" value="F:misfolded protein binding"/>
    <property type="evidence" value="ECO:0007669"/>
    <property type="project" value="TreeGrafter"/>
</dbReference>
<sequence length="103" mass="11199">GKRLKHVVGRAATMFGAELSRKAGVLFTGPDEPEMPQNAAYAVLGIHPEAIDAVVKAAYRVLASEYHPDSSKNPDTAKFIEINKAYNDIMAERKEAKKDGGEK</sequence>
<organism evidence="3">
    <name type="scientific">marine sediment metagenome</name>
    <dbReference type="NCBI Taxonomy" id="412755"/>
    <lineage>
        <taxon>unclassified sequences</taxon>
        <taxon>metagenomes</taxon>
        <taxon>ecological metagenomes</taxon>
    </lineage>
</organism>
<name>A0A0F9CH19_9ZZZZ</name>
<dbReference type="PANTHER" id="PTHR44360:SF1">
    <property type="entry name" value="DNAJ HOMOLOG SUBFAMILY B MEMBER 9"/>
    <property type="match status" value="1"/>
</dbReference>
<reference evidence="3" key="1">
    <citation type="journal article" date="2015" name="Nature">
        <title>Complex archaea that bridge the gap between prokaryotes and eukaryotes.</title>
        <authorList>
            <person name="Spang A."/>
            <person name="Saw J.H."/>
            <person name="Jorgensen S.L."/>
            <person name="Zaremba-Niedzwiedzka K."/>
            <person name="Martijn J."/>
            <person name="Lind A.E."/>
            <person name="van Eijk R."/>
            <person name="Schleper C."/>
            <person name="Guy L."/>
            <person name="Ettema T.J."/>
        </authorList>
    </citation>
    <scope>NUCLEOTIDE SEQUENCE</scope>
</reference>
<evidence type="ECO:0000259" key="2">
    <source>
        <dbReference type="PROSITE" id="PS50076"/>
    </source>
</evidence>
<dbReference type="Gene3D" id="1.10.287.110">
    <property type="entry name" value="DnaJ domain"/>
    <property type="match status" value="1"/>
</dbReference>
<dbReference type="AlphaFoldDB" id="A0A0F9CH19"/>
<proteinExistence type="predicted"/>
<dbReference type="GO" id="GO:0005783">
    <property type="term" value="C:endoplasmic reticulum"/>
    <property type="evidence" value="ECO:0007669"/>
    <property type="project" value="TreeGrafter"/>
</dbReference>
<dbReference type="CDD" id="cd06257">
    <property type="entry name" value="DnaJ"/>
    <property type="match status" value="1"/>
</dbReference>
<dbReference type="GO" id="GO:0051087">
    <property type="term" value="F:protein-folding chaperone binding"/>
    <property type="evidence" value="ECO:0007669"/>
    <property type="project" value="TreeGrafter"/>
</dbReference>
<dbReference type="InterPro" id="IPR051948">
    <property type="entry name" value="Hsp70_co-chaperone_J-domain"/>
</dbReference>
<dbReference type="EMBL" id="LAZR01033254">
    <property type="protein sequence ID" value="KKL48623.1"/>
    <property type="molecule type" value="Genomic_DNA"/>
</dbReference>
<dbReference type="PROSITE" id="PS50076">
    <property type="entry name" value="DNAJ_2"/>
    <property type="match status" value="1"/>
</dbReference>
<comment type="caution">
    <text evidence="3">The sequence shown here is derived from an EMBL/GenBank/DDBJ whole genome shotgun (WGS) entry which is preliminary data.</text>
</comment>
<dbReference type="SUPFAM" id="SSF46565">
    <property type="entry name" value="Chaperone J-domain"/>
    <property type="match status" value="1"/>
</dbReference>
<dbReference type="PRINTS" id="PR00625">
    <property type="entry name" value="JDOMAIN"/>
</dbReference>
<dbReference type="PANTHER" id="PTHR44360">
    <property type="entry name" value="DNAJ HOMOLOG SUBFAMILY B MEMBER 9"/>
    <property type="match status" value="1"/>
</dbReference>
<dbReference type="Pfam" id="PF00226">
    <property type="entry name" value="DnaJ"/>
    <property type="match status" value="1"/>
</dbReference>
<dbReference type="InterPro" id="IPR001623">
    <property type="entry name" value="DnaJ_domain"/>
</dbReference>
<feature type="non-terminal residue" evidence="3">
    <location>
        <position position="1"/>
    </location>
</feature>
<evidence type="ECO:0000256" key="1">
    <source>
        <dbReference type="ARBA" id="ARBA00023186"/>
    </source>
</evidence>
<gene>
    <name evidence="3" type="ORF">LCGC14_2323690</name>
</gene>
<dbReference type="InterPro" id="IPR036869">
    <property type="entry name" value="J_dom_sf"/>
</dbReference>